<keyword evidence="3" id="KW-1185">Reference proteome</keyword>
<accession>A0A813EJ41</accession>
<dbReference type="EMBL" id="CAJNNV010012283">
    <property type="protein sequence ID" value="CAE8600601.1"/>
    <property type="molecule type" value="Genomic_DNA"/>
</dbReference>
<sequence length="71" mass="7969">MDAIRKQHALAKAHTTVELALQQWERGDAKGLVSEVFREWQRLMAAIRKQHALAASSEKTKTDILPSPSNC</sequence>
<reference evidence="2" key="1">
    <citation type="submission" date="2021-02" db="EMBL/GenBank/DDBJ databases">
        <authorList>
            <person name="Dougan E. K."/>
            <person name="Rhodes N."/>
            <person name="Thang M."/>
            <person name="Chan C."/>
        </authorList>
    </citation>
    <scope>NUCLEOTIDE SEQUENCE</scope>
</reference>
<evidence type="ECO:0000313" key="3">
    <source>
        <dbReference type="Proteomes" id="UP000654075"/>
    </source>
</evidence>
<protein>
    <submittedName>
        <fullName evidence="2">Uncharacterized protein</fullName>
    </submittedName>
</protein>
<proteinExistence type="predicted"/>
<dbReference type="Proteomes" id="UP000654075">
    <property type="component" value="Unassembled WGS sequence"/>
</dbReference>
<gene>
    <name evidence="2" type="ORF">PGLA1383_LOCUS18916</name>
</gene>
<name>A0A813EJ41_POLGL</name>
<comment type="caution">
    <text evidence="2">The sequence shown here is derived from an EMBL/GenBank/DDBJ whole genome shotgun (WGS) entry which is preliminary data.</text>
</comment>
<evidence type="ECO:0000256" key="1">
    <source>
        <dbReference type="SAM" id="MobiDB-lite"/>
    </source>
</evidence>
<evidence type="ECO:0000313" key="2">
    <source>
        <dbReference type="EMBL" id="CAE8600601.1"/>
    </source>
</evidence>
<feature type="region of interest" description="Disordered" evidence="1">
    <location>
        <begin position="52"/>
        <end position="71"/>
    </location>
</feature>
<organism evidence="2 3">
    <name type="scientific">Polarella glacialis</name>
    <name type="common">Dinoflagellate</name>
    <dbReference type="NCBI Taxonomy" id="89957"/>
    <lineage>
        <taxon>Eukaryota</taxon>
        <taxon>Sar</taxon>
        <taxon>Alveolata</taxon>
        <taxon>Dinophyceae</taxon>
        <taxon>Suessiales</taxon>
        <taxon>Suessiaceae</taxon>
        <taxon>Polarella</taxon>
    </lineage>
</organism>
<dbReference type="AlphaFoldDB" id="A0A813EJ41"/>